<gene>
    <name evidence="11" type="ORF">HNR75_000323</name>
</gene>
<evidence type="ECO:0000256" key="7">
    <source>
        <dbReference type="ARBA" id="ARBA00022989"/>
    </source>
</evidence>
<dbReference type="PROSITE" id="PS00855">
    <property type="entry name" value="SPASE_II"/>
    <property type="match status" value="1"/>
</dbReference>
<reference evidence="11 12" key="1">
    <citation type="submission" date="2020-08" db="EMBL/GenBank/DDBJ databases">
        <title>Genomic Encyclopedia of Type Strains, Phase IV (KMG-IV): sequencing the most valuable type-strain genomes for metagenomic binning, comparative biology and taxonomic classification.</title>
        <authorList>
            <person name="Goeker M."/>
        </authorList>
    </citation>
    <scope>NUCLEOTIDE SEQUENCE [LARGE SCALE GENOMIC DNA]</scope>
    <source>
        <strain evidence="11 12">DSM 22975</strain>
    </source>
</reference>
<evidence type="ECO:0000256" key="4">
    <source>
        <dbReference type="ARBA" id="ARBA00022692"/>
    </source>
</evidence>
<comment type="caution">
    <text evidence="11">The sequence shown here is derived from an EMBL/GenBank/DDBJ whole genome shotgun (WGS) entry which is preliminary data.</text>
</comment>
<keyword evidence="12" id="KW-1185">Reference proteome</keyword>
<proteinExistence type="inferred from homology"/>
<evidence type="ECO:0000256" key="6">
    <source>
        <dbReference type="ARBA" id="ARBA00022801"/>
    </source>
</evidence>
<dbReference type="GO" id="GO:0004190">
    <property type="term" value="F:aspartic-type endopeptidase activity"/>
    <property type="evidence" value="ECO:0007669"/>
    <property type="project" value="UniProtKB-KW"/>
</dbReference>
<dbReference type="InterPro" id="IPR001872">
    <property type="entry name" value="Peptidase_A8"/>
</dbReference>
<evidence type="ECO:0000256" key="2">
    <source>
        <dbReference type="ARBA" id="ARBA00022475"/>
    </source>
</evidence>
<keyword evidence="3" id="KW-0645">Protease</keyword>
<sequence length="130" mass="14230">MSVKYLSGIFQFILAENRGAFLGLGAQMPEFMKIVIFTGIIPACLLVGFIWVVQEKHLTIMGSLAAVLLIAGGISNVIDRAFNHGVVIDFMYLDIGPLHTGIFNVADIFIMTAVFIMVCLSFSQEKSARN</sequence>
<dbReference type="AlphaFoldDB" id="A0A841G6E2"/>
<evidence type="ECO:0000256" key="3">
    <source>
        <dbReference type="ARBA" id="ARBA00022670"/>
    </source>
</evidence>
<keyword evidence="6 11" id="KW-0378">Hydrolase</keyword>
<evidence type="ECO:0000256" key="9">
    <source>
        <dbReference type="RuleBase" id="RU004181"/>
    </source>
</evidence>
<dbReference type="Pfam" id="PF01252">
    <property type="entry name" value="Peptidase_A8"/>
    <property type="match status" value="1"/>
</dbReference>
<dbReference type="GO" id="GO:0016020">
    <property type="term" value="C:membrane"/>
    <property type="evidence" value="ECO:0007669"/>
    <property type="project" value="InterPro"/>
</dbReference>
<dbReference type="EC" id="3.4.23.36" evidence="11"/>
<evidence type="ECO:0000256" key="1">
    <source>
        <dbReference type="ARBA" id="ARBA00006139"/>
    </source>
</evidence>
<evidence type="ECO:0000313" key="12">
    <source>
        <dbReference type="Proteomes" id="UP000585721"/>
    </source>
</evidence>
<evidence type="ECO:0000256" key="10">
    <source>
        <dbReference type="SAM" id="Phobius"/>
    </source>
</evidence>
<feature type="transmembrane region" description="Helical" evidence="10">
    <location>
        <begin position="31"/>
        <end position="53"/>
    </location>
</feature>
<dbReference type="PRINTS" id="PR00781">
    <property type="entry name" value="LIPOSIGPTASE"/>
</dbReference>
<feature type="transmembrane region" description="Helical" evidence="10">
    <location>
        <begin position="60"/>
        <end position="78"/>
    </location>
</feature>
<keyword evidence="5" id="KW-0064">Aspartyl protease</keyword>
<keyword evidence="2" id="KW-1003">Cell membrane</keyword>
<keyword evidence="8 10" id="KW-0472">Membrane</keyword>
<organism evidence="11 12">
    <name type="scientific">Tolumonas osonensis</name>
    <dbReference type="NCBI Taxonomy" id="675874"/>
    <lineage>
        <taxon>Bacteria</taxon>
        <taxon>Pseudomonadati</taxon>
        <taxon>Pseudomonadota</taxon>
        <taxon>Gammaproteobacteria</taxon>
        <taxon>Aeromonadales</taxon>
        <taxon>Aeromonadaceae</taxon>
        <taxon>Tolumonas</taxon>
    </lineage>
</organism>
<evidence type="ECO:0000313" key="11">
    <source>
        <dbReference type="EMBL" id="MBB6054458.1"/>
    </source>
</evidence>
<dbReference type="PANTHER" id="PTHR33695:SF1">
    <property type="entry name" value="LIPOPROTEIN SIGNAL PEPTIDASE"/>
    <property type="match status" value="1"/>
</dbReference>
<evidence type="ECO:0000256" key="5">
    <source>
        <dbReference type="ARBA" id="ARBA00022750"/>
    </source>
</evidence>
<dbReference type="Proteomes" id="UP000585721">
    <property type="component" value="Unassembled WGS sequence"/>
</dbReference>
<name>A0A841G6E2_9GAMM</name>
<comment type="similarity">
    <text evidence="1 9">Belongs to the peptidase A8 family.</text>
</comment>
<evidence type="ECO:0000256" key="8">
    <source>
        <dbReference type="ARBA" id="ARBA00023136"/>
    </source>
</evidence>
<dbReference type="PANTHER" id="PTHR33695">
    <property type="entry name" value="LIPOPROTEIN SIGNAL PEPTIDASE"/>
    <property type="match status" value="1"/>
</dbReference>
<accession>A0A841G6E2</accession>
<protein>
    <submittedName>
        <fullName evidence="11">Signal peptidase II</fullName>
        <ecNumber evidence="11">3.4.23.36</ecNumber>
    </submittedName>
</protein>
<feature type="transmembrane region" description="Helical" evidence="10">
    <location>
        <begin position="98"/>
        <end position="122"/>
    </location>
</feature>
<keyword evidence="4 10" id="KW-0812">Transmembrane</keyword>
<dbReference type="EMBL" id="JACHGR010000001">
    <property type="protein sequence ID" value="MBB6054458.1"/>
    <property type="molecule type" value="Genomic_DNA"/>
</dbReference>
<dbReference type="GO" id="GO:0006508">
    <property type="term" value="P:proteolysis"/>
    <property type="evidence" value="ECO:0007669"/>
    <property type="project" value="UniProtKB-KW"/>
</dbReference>
<keyword evidence="7 10" id="KW-1133">Transmembrane helix</keyword>